<dbReference type="InterPro" id="IPR036373">
    <property type="entry name" value="Ribosomal_bL17_sf"/>
</dbReference>
<dbReference type="HAMAP" id="MF_01368">
    <property type="entry name" value="Ribosomal_bL17"/>
    <property type="match status" value="1"/>
</dbReference>
<organism evidence="6 7">
    <name type="scientific">Candidatus Magnetoglobus multicellularis str. Araruama</name>
    <dbReference type="NCBI Taxonomy" id="890399"/>
    <lineage>
        <taxon>Bacteria</taxon>
        <taxon>Pseudomonadati</taxon>
        <taxon>Thermodesulfobacteriota</taxon>
        <taxon>Desulfobacteria</taxon>
        <taxon>Desulfobacterales</taxon>
        <taxon>Desulfobacteraceae</taxon>
        <taxon>Candidatus Magnetoglobus</taxon>
    </lineage>
</organism>
<proteinExistence type="inferred from homology"/>
<comment type="similarity">
    <text evidence="1 4 5">Belongs to the bacterial ribosomal protein bL17 family.</text>
</comment>
<evidence type="ECO:0000256" key="5">
    <source>
        <dbReference type="RuleBase" id="RU000660"/>
    </source>
</evidence>
<evidence type="ECO:0000256" key="1">
    <source>
        <dbReference type="ARBA" id="ARBA00008777"/>
    </source>
</evidence>
<dbReference type="PANTHER" id="PTHR14413:SF16">
    <property type="entry name" value="LARGE RIBOSOMAL SUBUNIT PROTEIN BL17M"/>
    <property type="match status" value="1"/>
</dbReference>
<dbReference type="EMBL" id="ATBP01000006">
    <property type="protein sequence ID" value="ETR74490.1"/>
    <property type="molecule type" value="Genomic_DNA"/>
</dbReference>
<name>A0A1V1PI73_9BACT</name>
<evidence type="ECO:0000256" key="2">
    <source>
        <dbReference type="ARBA" id="ARBA00022980"/>
    </source>
</evidence>
<evidence type="ECO:0000313" key="7">
    <source>
        <dbReference type="Proteomes" id="UP000189670"/>
    </source>
</evidence>
<dbReference type="NCBIfam" id="TIGR00059">
    <property type="entry name" value="L17"/>
    <property type="match status" value="1"/>
</dbReference>
<protein>
    <recommendedName>
        <fullName evidence="4">Large ribosomal subunit protein bL17</fullName>
    </recommendedName>
</protein>
<dbReference type="GO" id="GO:0003735">
    <property type="term" value="F:structural constituent of ribosome"/>
    <property type="evidence" value="ECO:0007669"/>
    <property type="project" value="InterPro"/>
</dbReference>
<dbReference type="InterPro" id="IPR000456">
    <property type="entry name" value="Ribosomal_bL17"/>
</dbReference>
<dbReference type="PANTHER" id="PTHR14413">
    <property type="entry name" value="RIBOSOMAL PROTEIN L17"/>
    <property type="match status" value="1"/>
</dbReference>
<sequence length="137" mass="15571">MRHRKAGKKFNCTASHREAKFRNMVTSLLKHNRIKTTDAKAKELRRWADKIIGLAKRGDLHARRQALSFIQEKKVVHKLFAEARERFSETNCGYTRLVKLGWRSGDAAPMTLVEIIAPPIGDAELAEDSVSGDDQQE</sequence>
<evidence type="ECO:0000256" key="4">
    <source>
        <dbReference type="HAMAP-Rule" id="MF_01368"/>
    </source>
</evidence>
<dbReference type="GO" id="GO:0006412">
    <property type="term" value="P:translation"/>
    <property type="evidence" value="ECO:0007669"/>
    <property type="project" value="UniProtKB-UniRule"/>
</dbReference>
<keyword evidence="3 4" id="KW-0687">Ribonucleoprotein</keyword>
<dbReference type="Gene3D" id="3.90.1030.10">
    <property type="entry name" value="Ribosomal protein L17"/>
    <property type="match status" value="1"/>
</dbReference>
<dbReference type="Proteomes" id="UP000189670">
    <property type="component" value="Unassembled WGS sequence"/>
</dbReference>
<evidence type="ECO:0000313" key="6">
    <source>
        <dbReference type="EMBL" id="ETR74490.1"/>
    </source>
</evidence>
<dbReference type="FunFam" id="3.90.1030.10:FF:000001">
    <property type="entry name" value="50S ribosomal protein L17"/>
    <property type="match status" value="1"/>
</dbReference>
<dbReference type="AlphaFoldDB" id="A0A1V1PI73"/>
<evidence type="ECO:0000256" key="3">
    <source>
        <dbReference type="ARBA" id="ARBA00023274"/>
    </source>
</evidence>
<dbReference type="GO" id="GO:0022625">
    <property type="term" value="C:cytosolic large ribosomal subunit"/>
    <property type="evidence" value="ECO:0007669"/>
    <property type="project" value="TreeGrafter"/>
</dbReference>
<accession>A0A1V1PI73</accession>
<comment type="caution">
    <text evidence="6">The sequence shown here is derived from an EMBL/GenBank/DDBJ whole genome shotgun (WGS) entry which is preliminary data.</text>
</comment>
<dbReference type="Pfam" id="PF01196">
    <property type="entry name" value="Ribosomal_L17"/>
    <property type="match status" value="1"/>
</dbReference>
<dbReference type="SUPFAM" id="SSF64263">
    <property type="entry name" value="Prokaryotic ribosomal protein L17"/>
    <property type="match status" value="1"/>
</dbReference>
<keyword evidence="2 4" id="KW-0689">Ribosomal protein</keyword>
<comment type="subunit">
    <text evidence="4">Part of the 50S ribosomal subunit. Contacts protein L32.</text>
</comment>
<gene>
    <name evidence="4 6" type="primary">rplQ</name>
    <name evidence="6" type="ORF">OMM_06290</name>
</gene>
<reference evidence="7" key="1">
    <citation type="submission" date="2012-11" db="EMBL/GenBank/DDBJ databases">
        <authorList>
            <person name="Lucero-Rivera Y.E."/>
            <person name="Tovar-Ramirez D."/>
        </authorList>
    </citation>
    <scope>NUCLEOTIDE SEQUENCE [LARGE SCALE GENOMIC DNA]</scope>
    <source>
        <strain evidence="7">Araruama</strain>
    </source>
</reference>